<reference evidence="2" key="1">
    <citation type="journal article" date="2018" name="Antonie Van Leeuwenhoek">
        <title>Proteinivorax hydrogeniformans sp. nov., an anaerobic, haloalkaliphilic bacterium fermenting proteinaceous compounds with high hydrogen production.</title>
        <authorList>
            <person name="Boltyanskaya Y."/>
            <person name="Detkova E."/>
            <person name="Pimenov N."/>
            <person name="Kevbrin V."/>
        </authorList>
    </citation>
    <scope>NUCLEOTIDE SEQUENCE</scope>
    <source>
        <strain evidence="2">Z-710</strain>
    </source>
</reference>
<evidence type="ECO:0000313" key="2">
    <source>
        <dbReference type="EMBL" id="XCI29143.1"/>
    </source>
</evidence>
<gene>
    <name evidence="2" type="ORF">PRVXH_000451</name>
</gene>
<protein>
    <recommendedName>
        <fullName evidence="3">Membrane protein YesL</fullName>
    </recommendedName>
</protein>
<dbReference type="AlphaFoldDB" id="A0AAU8HUU5"/>
<name>A0AAU8HUU5_9FIRM</name>
<evidence type="ECO:0000256" key="1">
    <source>
        <dbReference type="SAM" id="Phobius"/>
    </source>
</evidence>
<feature type="transmembrane region" description="Helical" evidence="1">
    <location>
        <begin position="117"/>
        <end position="136"/>
    </location>
</feature>
<feature type="transmembrane region" description="Helical" evidence="1">
    <location>
        <begin position="43"/>
        <end position="64"/>
    </location>
</feature>
<feature type="transmembrane region" description="Helical" evidence="1">
    <location>
        <begin position="142"/>
        <end position="165"/>
    </location>
</feature>
<proteinExistence type="predicted"/>
<feature type="transmembrane region" description="Helical" evidence="1">
    <location>
        <begin position="70"/>
        <end position="93"/>
    </location>
</feature>
<sequence length="176" mass="19474">MPTIIIGPIISLGMCNVALRAARNEHFTISSIFETNGQYGKAFGFFALAVLLIAIGLIAIVAIALTISPFVILIFVAALLLCIVFFLFVYWLLADTHVDLDFYDIITDSIGIAKENFLKVVAIIIITAALDVFAIIGEVAELYPLLLFRIFTIPITFLIVTHMYLDLYHTDTDKTV</sequence>
<accession>A0AAU8HUU5</accession>
<evidence type="ECO:0008006" key="3">
    <source>
        <dbReference type="Google" id="ProtNLM"/>
    </source>
</evidence>
<keyword evidence="1" id="KW-0472">Membrane</keyword>
<keyword evidence="1" id="KW-0812">Transmembrane</keyword>
<reference evidence="2" key="2">
    <citation type="submission" date="2024-06" db="EMBL/GenBank/DDBJ databases">
        <authorList>
            <person name="Petrova K.O."/>
            <person name="Toshchakov S.V."/>
            <person name="Boltjanskaja Y.V."/>
            <person name="Kevbrin V.V."/>
        </authorList>
    </citation>
    <scope>NUCLEOTIDE SEQUENCE</scope>
    <source>
        <strain evidence="2">Z-710</strain>
    </source>
</reference>
<dbReference type="RefSeq" id="WP_353893691.1">
    <property type="nucleotide sequence ID" value="NZ_CP159485.1"/>
</dbReference>
<keyword evidence="1" id="KW-1133">Transmembrane helix</keyword>
<organism evidence="2">
    <name type="scientific">Proteinivorax hydrogeniformans</name>
    <dbReference type="NCBI Taxonomy" id="1826727"/>
    <lineage>
        <taxon>Bacteria</taxon>
        <taxon>Bacillati</taxon>
        <taxon>Bacillota</taxon>
        <taxon>Clostridia</taxon>
        <taxon>Eubacteriales</taxon>
        <taxon>Proteinivoracaceae</taxon>
        <taxon>Proteinivorax</taxon>
    </lineage>
</organism>
<feature type="transmembrane region" description="Helical" evidence="1">
    <location>
        <begin position="6"/>
        <end position="22"/>
    </location>
</feature>
<dbReference type="EMBL" id="CP159485">
    <property type="protein sequence ID" value="XCI29143.1"/>
    <property type="molecule type" value="Genomic_DNA"/>
</dbReference>